<gene>
    <name evidence="3" type="ORF">FYJ39_20300</name>
</gene>
<reference evidence="3 4" key="1">
    <citation type="submission" date="2019-08" db="EMBL/GenBank/DDBJ databases">
        <title>In-depth cultivation of the pig gut microbiome towards novel bacterial diversity and tailored functional studies.</title>
        <authorList>
            <person name="Wylensek D."/>
            <person name="Hitch T.C.A."/>
            <person name="Clavel T."/>
        </authorList>
    </citation>
    <scope>NUCLEOTIDE SEQUENCE [LARGE SCALE GENOMIC DNA]</scope>
    <source>
        <strain evidence="3 4">WCA-389-WT-23D1</strain>
    </source>
</reference>
<organism evidence="3 4">
    <name type="scientific">Clostridium porci</name>
    <dbReference type="NCBI Taxonomy" id="2605778"/>
    <lineage>
        <taxon>Bacteria</taxon>
        <taxon>Bacillati</taxon>
        <taxon>Bacillota</taxon>
        <taxon>Clostridia</taxon>
        <taxon>Eubacteriales</taxon>
        <taxon>Clostridiaceae</taxon>
        <taxon>Clostridium</taxon>
    </lineage>
</organism>
<proteinExistence type="predicted"/>
<dbReference type="AlphaFoldDB" id="A0A7X2NQ07"/>
<dbReference type="Proteomes" id="UP000429958">
    <property type="component" value="Unassembled WGS sequence"/>
</dbReference>
<keyword evidence="4" id="KW-1185">Reference proteome</keyword>
<evidence type="ECO:0000259" key="2">
    <source>
        <dbReference type="Pfam" id="PF02371"/>
    </source>
</evidence>
<dbReference type="RefSeq" id="WP_328597589.1">
    <property type="nucleotide sequence ID" value="NZ_VUMD01000063.1"/>
</dbReference>
<evidence type="ECO:0000313" key="3">
    <source>
        <dbReference type="EMBL" id="MSS38765.1"/>
    </source>
</evidence>
<feature type="domain" description="Transposase IS116/IS110/IS902 C-terminal" evidence="2">
    <location>
        <begin position="277"/>
        <end position="352"/>
    </location>
</feature>
<dbReference type="InterPro" id="IPR002525">
    <property type="entry name" value="Transp_IS110-like_N"/>
</dbReference>
<dbReference type="InterPro" id="IPR047650">
    <property type="entry name" value="Transpos_IS110"/>
</dbReference>
<dbReference type="EMBL" id="VUMD01000063">
    <property type="protein sequence ID" value="MSS38765.1"/>
    <property type="molecule type" value="Genomic_DNA"/>
</dbReference>
<dbReference type="NCBIfam" id="NF033542">
    <property type="entry name" value="transpos_IS110"/>
    <property type="match status" value="1"/>
</dbReference>
<dbReference type="Pfam" id="PF02371">
    <property type="entry name" value="Transposase_20"/>
    <property type="match status" value="1"/>
</dbReference>
<dbReference type="InterPro" id="IPR003346">
    <property type="entry name" value="Transposase_20"/>
</dbReference>
<dbReference type="GO" id="GO:0004803">
    <property type="term" value="F:transposase activity"/>
    <property type="evidence" value="ECO:0007669"/>
    <property type="project" value="InterPro"/>
</dbReference>
<protein>
    <submittedName>
        <fullName evidence="3">IS110 family transposase</fullName>
    </submittedName>
</protein>
<dbReference type="PANTHER" id="PTHR33055:SF3">
    <property type="entry name" value="PUTATIVE TRANSPOSASE FOR IS117-RELATED"/>
    <property type="match status" value="1"/>
</dbReference>
<dbReference type="GO" id="GO:0003677">
    <property type="term" value="F:DNA binding"/>
    <property type="evidence" value="ECO:0007669"/>
    <property type="project" value="InterPro"/>
</dbReference>
<dbReference type="PANTHER" id="PTHR33055">
    <property type="entry name" value="TRANSPOSASE FOR INSERTION SEQUENCE ELEMENT IS1111A"/>
    <property type="match status" value="1"/>
</dbReference>
<dbReference type="Pfam" id="PF01548">
    <property type="entry name" value="DEDD_Tnp_IS110"/>
    <property type="match status" value="1"/>
</dbReference>
<dbReference type="GO" id="GO:0006313">
    <property type="term" value="P:DNA transposition"/>
    <property type="evidence" value="ECO:0007669"/>
    <property type="project" value="InterPro"/>
</dbReference>
<evidence type="ECO:0000259" key="1">
    <source>
        <dbReference type="Pfam" id="PF01548"/>
    </source>
</evidence>
<accession>A0A7X2NQ07</accession>
<evidence type="ECO:0000313" key="4">
    <source>
        <dbReference type="Proteomes" id="UP000429958"/>
    </source>
</evidence>
<comment type="caution">
    <text evidence="3">The sequence shown here is derived from an EMBL/GenBank/DDBJ whole genome shotgun (WGS) entry which is preliminary data.</text>
</comment>
<sequence>MTAVGIDVSKGKSMAAIRRPGGEIVQMPFEVKHTVLGLKDLVKLLHKTGGEIRIVMEHTGIYWCPIARALQEAGFFVSIVNAILIHDFSDNSLRKVKTDRADALKIANYALSFWDSLCELSSEEETRVLLKTQSRLYERTIDASVVLRNGLISLLDQTFPGVNKLFSSSSRNRSGHYKWIDFAKRFWHCDCVAGLSFQSFSETYGKWCKREGYVYYLSAAERIYDAAKQAVAVFPKNDRTKAIIVQSVNTLNAIYESLQTMREEMDRLASLLPEYDVVMEMHGVGKITGSQLMAEIGDVRRFTNKSALVAFAGVDAPPFQSGTFDAKSRRISKRGSPHLRRTAFMVCSSIIQIGNTDDPIYAFMDKKRAEGKHFYVYMVAGAAKLLRIYYARVSERMSSLNHGLKQSA</sequence>
<feature type="domain" description="Transposase IS110-like N-terminal" evidence="1">
    <location>
        <begin position="4"/>
        <end position="160"/>
    </location>
</feature>
<name>A0A7X2NQ07_9CLOT</name>